<dbReference type="Gene3D" id="3.20.20.80">
    <property type="entry name" value="Glycosidases"/>
    <property type="match status" value="1"/>
</dbReference>
<dbReference type="AlphaFoldDB" id="A0A512NP44"/>
<dbReference type="InterPro" id="IPR017853">
    <property type="entry name" value="GH"/>
</dbReference>
<comment type="caution">
    <text evidence="4">The sequence shown here is derived from an EMBL/GenBank/DDBJ whole genome shotgun (WGS) entry which is preliminary data.</text>
</comment>
<dbReference type="InterPro" id="IPR013529">
    <property type="entry name" value="Glyco_hydro_42_N"/>
</dbReference>
<evidence type="ECO:0000313" key="5">
    <source>
        <dbReference type="Proteomes" id="UP000321058"/>
    </source>
</evidence>
<dbReference type="EMBL" id="BKAJ01000177">
    <property type="protein sequence ID" value="GEP60710.1"/>
    <property type="molecule type" value="Genomic_DNA"/>
</dbReference>
<name>A0A512NP44_9HYPH</name>
<proteinExistence type="predicted"/>
<keyword evidence="5" id="KW-1185">Reference proteome</keyword>
<dbReference type="SUPFAM" id="SSF51445">
    <property type="entry name" value="(Trans)glycosidases"/>
    <property type="match status" value="1"/>
</dbReference>
<gene>
    <name evidence="4" type="ORF">RSO01_78760</name>
</gene>
<feature type="domain" description="Glycoside hydrolase family 42 N-terminal" evidence="3">
    <location>
        <begin position="249"/>
        <end position="319"/>
    </location>
</feature>
<keyword evidence="2" id="KW-0326">Glycosidase</keyword>
<evidence type="ECO:0000313" key="4">
    <source>
        <dbReference type="EMBL" id="GEP60710.1"/>
    </source>
</evidence>
<dbReference type="GO" id="GO:0009341">
    <property type="term" value="C:beta-galactosidase complex"/>
    <property type="evidence" value="ECO:0007669"/>
    <property type="project" value="InterPro"/>
</dbReference>
<organism evidence="4 5">
    <name type="scientific">Reyranella soli</name>
    <dbReference type="NCBI Taxonomy" id="1230389"/>
    <lineage>
        <taxon>Bacteria</taxon>
        <taxon>Pseudomonadati</taxon>
        <taxon>Pseudomonadota</taxon>
        <taxon>Alphaproteobacteria</taxon>
        <taxon>Hyphomicrobiales</taxon>
        <taxon>Reyranellaceae</taxon>
        <taxon>Reyranella</taxon>
    </lineage>
</organism>
<dbReference type="GO" id="GO:0005975">
    <property type="term" value="P:carbohydrate metabolic process"/>
    <property type="evidence" value="ECO:0007669"/>
    <property type="project" value="InterPro"/>
</dbReference>
<dbReference type="InterPro" id="IPR029062">
    <property type="entry name" value="Class_I_gatase-like"/>
</dbReference>
<dbReference type="Pfam" id="PF02449">
    <property type="entry name" value="Glyco_hydro_42"/>
    <property type="match status" value="1"/>
</dbReference>
<dbReference type="Proteomes" id="UP000321058">
    <property type="component" value="Unassembled WGS sequence"/>
</dbReference>
<evidence type="ECO:0000256" key="1">
    <source>
        <dbReference type="ARBA" id="ARBA00022801"/>
    </source>
</evidence>
<evidence type="ECO:0000259" key="3">
    <source>
        <dbReference type="Pfam" id="PF02449"/>
    </source>
</evidence>
<sequence length="794" mass="85808">MADELLLPAPALDPTGPVVVLWRPDAPAAGELQLEWTEGEGRLLERHRITLAEPQAEIAIRLDLRRARTPANRITARFRPAGSGAETKAEARFFVRPASGWTQYQVILWQDLPAAALVGMRSLGITGSRLLRPLSPAGRDDAEQRMAVGLRWYTENLATDFYAPYHRWTPGRSVTWLFDQTKARHQQNPDDLTVFHRQPSLSDPAWLATIEARLTEIARVQAPYRPLFHNLADESGIADLAAAWDFDLSPASLEGMRVWLKERHGSLAALNRAWGTDFPTWEAVTPALTRDALRSEAAVPSWMEFKAWMDVAFARAVRAGTNAIHRGDPQASAALEGAQVPGWGGYDYGLLASAVDAMEIYDGGNAIEIARSLNPDLRVLITCFGTGAAEQHRLWRAWLLGAQGTIIWDEDGSVAGPDGQAGPRGALFAAMWREQTGALGVQLLEAQPAPGQVAILYSQASFRMNWLLDRRLGGDAWVERDSEAEGADNPWRAATRRAAQALAGLGAQPRWITPEALSAGELTRDGTRLLVLPHSIALSNEEVAAVRGFAEAGGLILADVPPGEHDALGRRRNAPPFADLVASRRLRLPASLQAEKVPPGEMVALLAEAGVHAPLALLDATGRPAADLDIRLFRSGGMMIAGIQRQDGAEGERQVELRLPGRLWVRSLRDGTPAALTDRLVMQLGPIEPVLLALSPASLPAPTLSGPALAARGDLVTFRLGLDGPASASAHVMRLEVVGPTGQVVSVASGTVRVTPEGTLWHLPLALDDMPGQWRVRATEVVSGQSVAMNLQVR</sequence>
<reference evidence="4 5" key="1">
    <citation type="submission" date="2019-07" db="EMBL/GenBank/DDBJ databases">
        <title>Whole genome shotgun sequence of Reyranella soli NBRC 108950.</title>
        <authorList>
            <person name="Hosoyama A."/>
            <person name="Uohara A."/>
            <person name="Ohji S."/>
            <person name="Ichikawa N."/>
        </authorList>
    </citation>
    <scope>NUCLEOTIDE SEQUENCE [LARGE SCALE GENOMIC DNA]</scope>
    <source>
        <strain evidence="4 5">NBRC 108950</strain>
    </source>
</reference>
<dbReference type="Gene3D" id="3.40.50.880">
    <property type="match status" value="1"/>
</dbReference>
<accession>A0A512NP44</accession>
<dbReference type="GO" id="GO:0004565">
    <property type="term" value="F:beta-galactosidase activity"/>
    <property type="evidence" value="ECO:0007669"/>
    <property type="project" value="InterPro"/>
</dbReference>
<evidence type="ECO:0000256" key="2">
    <source>
        <dbReference type="ARBA" id="ARBA00023295"/>
    </source>
</evidence>
<protein>
    <recommendedName>
        <fullName evidence="3">Glycoside hydrolase family 42 N-terminal domain-containing protein</fullName>
    </recommendedName>
</protein>
<keyword evidence="1" id="KW-0378">Hydrolase</keyword>